<evidence type="ECO:0000256" key="3">
    <source>
        <dbReference type="ARBA" id="ARBA00022525"/>
    </source>
</evidence>
<evidence type="ECO:0000259" key="9">
    <source>
        <dbReference type="PROSITE" id="PS51362"/>
    </source>
</evidence>
<protein>
    <recommendedName>
        <fullName evidence="9">TGF-beta family profile domain-containing protein</fullName>
    </recommendedName>
</protein>
<keyword evidence="7" id="KW-0325">Glycoprotein</keyword>
<evidence type="ECO:0000256" key="7">
    <source>
        <dbReference type="ARBA" id="ARBA00023180"/>
    </source>
</evidence>
<keyword evidence="11" id="KW-1185">Reference proteome</keyword>
<keyword evidence="6" id="KW-1015">Disulfide bond</keyword>
<dbReference type="InterPro" id="IPR015615">
    <property type="entry name" value="TGF-beta-rel"/>
</dbReference>
<comment type="subcellular location">
    <subcellularLocation>
        <location evidence="1">Secreted</location>
    </subcellularLocation>
</comment>
<accession>A0AAE0RXR1</accession>
<dbReference type="PROSITE" id="PS51362">
    <property type="entry name" value="TGF_BETA_2"/>
    <property type="match status" value="1"/>
</dbReference>
<reference evidence="10" key="2">
    <citation type="journal article" date="2021" name="Genome Biol. Evol.">
        <title>Developing a high-quality reference genome for a parasitic bivalve with doubly uniparental inheritance (Bivalvia: Unionida).</title>
        <authorList>
            <person name="Smith C.H."/>
        </authorList>
    </citation>
    <scope>NUCLEOTIDE SEQUENCE</scope>
    <source>
        <strain evidence="10">CHS0354</strain>
        <tissue evidence="10">Mantle</tissue>
    </source>
</reference>
<comment type="caution">
    <text evidence="10">The sequence shown here is derived from an EMBL/GenBank/DDBJ whole genome shotgun (WGS) entry which is preliminary data.</text>
</comment>
<dbReference type="GO" id="GO:0005615">
    <property type="term" value="C:extracellular space"/>
    <property type="evidence" value="ECO:0007669"/>
    <property type="project" value="TreeGrafter"/>
</dbReference>
<organism evidence="10 11">
    <name type="scientific">Potamilus streckersoni</name>
    <dbReference type="NCBI Taxonomy" id="2493646"/>
    <lineage>
        <taxon>Eukaryota</taxon>
        <taxon>Metazoa</taxon>
        <taxon>Spiralia</taxon>
        <taxon>Lophotrochozoa</taxon>
        <taxon>Mollusca</taxon>
        <taxon>Bivalvia</taxon>
        <taxon>Autobranchia</taxon>
        <taxon>Heteroconchia</taxon>
        <taxon>Palaeoheterodonta</taxon>
        <taxon>Unionida</taxon>
        <taxon>Unionoidea</taxon>
        <taxon>Unionidae</taxon>
        <taxon>Ambleminae</taxon>
        <taxon>Lampsilini</taxon>
        <taxon>Potamilus</taxon>
    </lineage>
</organism>
<dbReference type="InterPro" id="IPR017948">
    <property type="entry name" value="TGFb_CS"/>
</dbReference>
<comment type="similarity">
    <text evidence="2 8">Belongs to the TGF-beta family.</text>
</comment>
<evidence type="ECO:0000256" key="1">
    <source>
        <dbReference type="ARBA" id="ARBA00004613"/>
    </source>
</evidence>
<keyword evidence="3" id="KW-0964">Secreted</keyword>
<reference evidence="10" key="3">
    <citation type="submission" date="2023-05" db="EMBL/GenBank/DDBJ databases">
        <authorList>
            <person name="Smith C.H."/>
        </authorList>
    </citation>
    <scope>NUCLEOTIDE SEQUENCE</scope>
    <source>
        <strain evidence="10">CHS0354</strain>
        <tissue evidence="10">Mantle</tissue>
    </source>
</reference>
<dbReference type="GO" id="GO:0005125">
    <property type="term" value="F:cytokine activity"/>
    <property type="evidence" value="ECO:0007669"/>
    <property type="project" value="TreeGrafter"/>
</dbReference>
<evidence type="ECO:0000313" key="11">
    <source>
        <dbReference type="Proteomes" id="UP001195483"/>
    </source>
</evidence>
<dbReference type="PANTHER" id="PTHR11848">
    <property type="entry name" value="TGF-BETA FAMILY"/>
    <property type="match status" value="1"/>
</dbReference>
<feature type="non-terminal residue" evidence="10">
    <location>
        <position position="123"/>
    </location>
</feature>
<dbReference type="PANTHER" id="PTHR11848:SF263">
    <property type="entry name" value="PROTEIN DECAPENTAPLEGIC"/>
    <property type="match status" value="1"/>
</dbReference>
<reference evidence="10" key="1">
    <citation type="journal article" date="2021" name="Genome Biol. Evol.">
        <title>A High-Quality Reference Genome for a Parasitic Bivalve with Doubly Uniparental Inheritance (Bivalvia: Unionida).</title>
        <authorList>
            <person name="Smith C.H."/>
        </authorList>
    </citation>
    <scope>NUCLEOTIDE SEQUENCE</scope>
    <source>
        <strain evidence="10">CHS0354</strain>
    </source>
</reference>
<evidence type="ECO:0000256" key="4">
    <source>
        <dbReference type="ARBA" id="ARBA00022729"/>
    </source>
</evidence>
<dbReference type="AlphaFoldDB" id="A0AAE0RXR1"/>
<dbReference type="Proteomes" id="UP001195483">
    <property type="component" value="Unassembled WGS sequence"/>
</dbReference>
<proteinExistence type="inferred from homology"/>
<dbReference type="SMART" id="SM00204">
    <property type="entry name" value="TGFB"/>
    <property type="match status" value="1"/>
</dbReference>
<dbReference type="InterPro" id="IPR001839">
    <property type="entry name" value="TGF-b_C"/>
</dbReference>
<sequence length="123" mass="13817">ESPVSRYCTFVGGHLSRQKKTSQTCQRHEIYVNFTALGWSSWLVAPVGYRAFYCAGECERPQPDLRSNNYQSIFEVVSATNPNIPKPCCVPTKLSAINVLTILNKVVEVGLWENMVIDECGCR</sequence>
<dbReference type="Pfam" id="PF00019">
    <property type="entry name" value="TGF_beta"/>
    <property type="match status" value="1"/>
</dbReference>
<feature type="domain" description="TGF-beta family profile" evidence="9">
    <location>
        <begin position="1"/>
        <end position="123"/>
    </location>
</feature>
<name>A0AAE0RXR1_9BIVA</name>
<dbReference type="GO" id="GO:0008083">
    <property type="term" value="F:growth factor activity"/>
    <property type="evidence" value="ECO:0007669"/>
    <property type="project" value="UniProtKB-KW"/>
</dbReference>
<keyword evidence="4" id="KW-0732">Signal</keyword>
<evidence type="ECO:0000256" key="6">
    <source>
        <dbReference type="ARBA" id="ARBA00023157"/>
    </source>
</evidence>
<dbReference type="FunFam" id="2.10.90.10:FF:000001">
    <property type="entry name" value="Bone morphogenetic protein 4"/>
    <property type="match status" value="1"/>
</dbReference>
<dbReference type="SUPFAM" id="SSF57501">
    <property type="entry name" value="Cystine-knot cytokines"/>
    <property type="match status" value="1"/>
</dbReference>
<evidence type="ECO:0000256" key="8">
    <source>
        <dbReference type="RuleBase" id="RU000354"/>
    </source>
</evidence>
<evidence type="ECO:0000256" key="5">
    <source>
        <dbReference type="ARBA" id="ARBA00023030"/>
    </source>
</evidence>
<dbReference type="Gene3D" id="2.10.90.10">
    <property type="entry name" value="Cystine-knot cytokines"/>
    <property type="match status" value="1"/>
</dbReference>
<evidence type="ECO:0000313" key="10">
    <source>
        <dbReference type="EMBL" id="KAK3581592.1"/>
    </source>
</evidence>
<dbReference type="EMBL" id="JAEAOA010000124">
    <property type="protein sequence ID" value="KAK3581592.1"/>
    <property type="molecule type" value="Genomic_DNA"/>
</dbReference>
<dbReference type="PROSITE" id="PS00250">
    <property type="entry name" value="TGF_BETA_1"/>
    <property type="match status" value="1"/>
</dbReference>
<evidence type="ECO:0000256" key="2">
    <source>
        <dbReference type="ARBA" id="ARBA00006656"/>
    </source>
</evidence>
<keyword evidence="5 8" id="KW-0339">Growth factor</keyword>
<dbReference type="InterPro" id="IPR029034">
    <property type="entry name" value="Cystine-knot_cytokine"/>
</dbReference>
<gene>
    <name evidence="10" type="ORF">CHS0354_001229</name>
</gene>